<keyword evidence="8 10" id="KW-0472">Membrane</keyword>
<evidence type="ECO:0000256" key="5">
    <source>
        <dbReference type="ARBA" id="ARBA00022737"/>
    </source>
</evidence>
<accession>A0A016SYG8</accession>
<keyword evidence="12" id="KW-0732">Signal</keyword>
<evidence type="ECO:0000256" key="7">
    <source>
        <dbReference type="ARBA" id="ARBA00023128"/>
    </source>
</evidence>
<dbReference type="OrthoDB" id="44467at2759"/>
<dbReference type="STRING" id="53326.A0A016SYG8"/>
<dbReference type="Gene3D" id="1.50.40.10">
    <property type="entry name" value="Mitochondrial carrier domain"/>
    <property type="match status" value="1"/>
</dbReference>
<keyword evidence="3 11" id="KW-0813">Transport</keyword>
<dbReference type="PANTHER" id="PTHR45788">
    <property type="entry name" value="SUCCINATE/FUMARATE MITOCHONDRIAL TRANSPORTER-RELATED"/>
    <property type="match status" value="1"/>
</dbReference>
<keyword evidence="6" id="KW-1133">Transmembrane helix</keyword>
<organism evidence="13 14">
    <name type="scientific">Ancylostoma ceylanicum</name>
    <dbReference type="NCBI Taxonomy" id="53326"/>
    <lineage>
        <taxon>Eukaryota</taxon>
        <taxon>Metazoa</taxon>
        <taxon>Ecdysozoa</taxon>
        <taxon>Nematoda</taxon>
        <taxon>Chromadorea</taxon>
        <taxon>Rhabditida</taxon>
        <taxon>Rhabditina</taxon>
        <taxon>Rhabditomorpha</taxon>
        <taxon>Strongyloidea</taxon>
        <taxon>Ancylostomatidae</taxon>
        <taxon>Ancylostomatinae</taxon>
        <taxon>Ancylostoma</taxon>
    </lineage>
</organism>
<dbReference type="InterPro" id="IPR018108">
    <property type="entry name" value="MCP_transmembrane"/>
</dbReference>
<dbReference type="PROSITE" id="PS50920">
    <property type="entry name" value="SOLCAR"/>
    <property type="match status" value="1"/>
</dbReference>
<dbReference type="PANTHER" id="PTHR45788:SF4">
    <property type="entry name" value="TRICARBOXYLATE TRANSPORT PROTEIN, MITOCHONDRIAL"/>
    <property type="match status" value="1"/>
</dbReference>
<protein>
    <recommendedName>
        <fullName evidence="9">Citrate transport protein</fullName>
    </recommendedName>
</protein>
<proteinExistence type="inferred from homology"/>
<dbReference type="GO" id="GO:0031966">
    <property type="term" value="C:mitochondrial membrane"/>
    <property type="evidence" value="ECO:0007669"/>
    <property type="project" value="UniProtKB-SubCell"/>
</dbReference>
<evidence type="ECO:0000256" key="12">
    <source>
        <dbReference type="SAM" id="SignalP"/>
    </source>
</evidence>
<evidence type="ECO:0000256" key="11">
    <source>
        <dbReference type="RuleBase" id="RU000488"/>
    </source>
</evidence>
<evidence type="ECO:0000313" key="14">
    <source>
        <dbReference type="Proteomes" id="UP000024635"/>
    </source>
</evidence>
<evidence type="ECO:0000256" key="3">
    <source>
        <dbReference type="ARBA" id="ARBA00022448"/>
    </source>
</evidence>
<name>A0A016SYG8_9BILA</name>
<dbReference type="InterPro" id="IPR049563">
    <property type="entry name" value="TXTP-like"/>
</dbReference>
<dbReference type="AlphaFoldDB" id="A0A016SYG8"/>
<evidence type="ECO:0000256" key="4">
    <source>
        <dbReference type="ARBA" id="ARBA00022692"/>
    </source>
</evidence>
<evidence type="ECO:0000256" key="9">
    <source>
        <dbReference type="ARBA" id="ARBA00042640"/>
    </source>
</evidence>
<keyword evidence="14" id="KW-1185">Reference proteome</keyword>
<evidence type="ECO:0000256" key="8">
    <source>
        <dbReference type="ARBA" id="ARBA00023136"/>
    </source>
</evidence>
<evidence type="ECO:0000256" key="1">
    <source>
        <dbReference type="ARBA" id="ARBA00004225"/>
    </source>
</evidence>
<feature type="chain" id="PRO_5001487341" description="Citrate transport protein" evidence="12">
    <location>
        <begin position="17"/>
        <end position="105"/>
    </location>
</feature>
<dbReference type="EMBL" id="JARK01001495">
    <property type="protein sequence ID" value="EYB95467.1"/>
    <property type="molecule type" value="Genomic_DNA"/>
</dbReference>
<dbReference type="GO" id="GO:0006843">
    <property type="term" value="P:mitochondrial citrate transmembrane transport"/>
    <property type="evidence" value="ECO:0007669"/>
    <property type="project" value="TreeGrafter"/>
</dbReference>
<evidence type="ECO:0000256" key="6">
    <source>
        <dbReference type="ARBA" id="ARBA00022989"/>
    </source>
</evidence>
<keyword evidence="7" id="KW-0496">Mitochondrion</keyword>
<dbReference type="GO" id="GO:0071913">
    <property type="term" value="F:citrate secondary active transmembrane transporter activity"/>
    <property type="evidence" value="ECO:0007669"/>
    <property type="project" value="TreeGrafter"/>
</dbReference>
<reference evidence="14" key="1">
    <citation type="journal article" date="2015" name="Nat. Genet.">
        <title>The genome and transcriptome of the zoonotic hookworm Ancylostoma ceylanicum identify infection-specific gene families.</title>
        <authorList>
            <person name="Schwarz E.M."/>
            <person name="Hu Y."/>
            <person name="Antoshechkin I."/>
            <person name="Miller M.M."/>
            <person name="Sternberg P.W."/>
            <person name="Aroian R.V."/>
        </authorList>
    </citation>
    <scope>NUCLEOTIDE SEQUENCE</scope>
    <source>
        <strain evidence="14">HY135</strain>
    </source>
</reference>
<sequence length="105" mass="12238">MLLLFFFLPTVGKCRVRRCFLALTFTCIGNTPVDVVKTRMQGLESKKYKNSLDCAVQIWKKEGFFAFYKGTVPRLSRVVIDVAITFMIYDSIIDLLNKYWRKPVD</sequence>
<comment type="caution">
    <text evidence="13">The sequence shown here is derived from an EMBL/GenBank/DDBJ whole genome shotgun (WGS) entry which is preliminary data.</text>
</comment>
<dbReference type="Pfam" id="PF00153">
    <property type="entry name" value="Mito_carr"/>
    <property type="match status" value="1"/>
</dbReference>
<dbReference type="SUPFAM" id="SSF103506">
    <property type="entry name" value="Mitochondrial carrier"/>
    <property type="match status" value="1"/>
</dbReference>
<comment type="similarity">
    <text evidence="2 11">Belongs to the mitochondrial carrier (TC 2.A.29) family.</text>
</comment>
<keyword evidence="4 10" id="KW-0812">Transmembrane</keyword>
<evidence type="ECO:0000256" key="10">
    <source>
        <dbReference type="PROSITE-ProRule" id="PRU00282"/>
    </source>
</evidence>
<gene>
    <name evidence="13" type="primary">Acey_s0159.g3279</name>
    <name evidence="13" type="ORF">Y032_0159g3279</name>
</gene>
<keyword evidence="5" id="KW-0677">Repeat</keyword>
<dbReference type="InterPro" id="IPR023395">
    <property type="entry name" value="MCP_dom_sf"/>
</dbReference>
<feature type="signal peptide" evidence="12">
    <location>
        <begin position="1"/>
        <end position="16"/>
    </location>
</feature>
<evidence type="ECO:0000256" key="2">
    <source>
        <dbReference type="ARBA" id="ARBA00006375"/>
    </source>
</evidence>
<evidence type="ECO:0000313" key="13">
    <source>
        <dbReference type="EMBL" id="EYB95467.1"/>
    </source>
</evidence>
<dbReference type="Proteomes" id="UP000024635">
    <property type="component" value="Unassembled WGS sequence"/>
</dbReference>
<feature type="repeat" description="Solcar" evidence="10">
    <location>
        <begin position="17"/>
        <end position="95"/>
    </location>
</feature>
<comment type="subcellular location">
    <subcellularLocation>
        <location evidence="1">Mitochondrion membrane</location>
        <topology evidence="1">Multi-pass membrane protein</topology>
    </subcellularLocation>
</comment>